<protein>
    <recommendedName>
        <fullName evidence="8">Integral membrane bound transporter domain-containing protein</fullName>
    </recommendedName>
</protein>
<feature type="domain" description="Integral membrane bound transporter" evidence="8">
    <location>
        <begin position="43"/>
        <end position="167"/>
    </location>
</feature>
<dbReference type="AlphaFoldDB" id="A0A1L3EZM3"/>
<keyword evidence="4 7" id="KW-1133">Transmembrane helix</keyword>
<evidence type="ECO:0000256" key="5">
    <source>
        <dbReference type="ARBA" id="ARBA00023136"/>
    </source>
</evidence>
<evidence type="ECO:0000256" key="4">
    <source>
        <dbReference type="ARBA" id="ARBA00022989"/>
    </source>
</evidence>
<reference evidence="10" key="1">
    <citation type="submission" date="2016-09" db="EMBL/GenBank/DDBJ databases">
        <authorList>
            <person name="Lysoe E."/>
        </authorList>
    </citation>
    <scope>NUCLEOTIDE SEQUENCE [LARGE SCALE GENOMIC DNA]</scope>
    <source>
        <strain evidence="10">LJ96T</strain>
    </source>
</reference>
<evidence type="ECO:0000256" key="2">
    <source>
        <dbReference type="ARBA" id="ARBA00022475"/>
    </source>
</evidence>
<evidence type="ECO:0000313" key="9">
    <source>
        <dbReference type="EMBL" id="APG06472.1"/>
    </source>
</evidence>
<proteinExistence type="inferred from homology"/>
<evidence type="ECO:0000256" key="3">
    <source>
        <dbReference type="ARBA" id="ARBA00022692"/>
    </source>
</evidence>
<comment type="similarity">
    <text evidence="6">Belongs to the YccS/YhfK family.</text>
</comment>
<gene>
    <name evidence="9" type="ORF">BJI69_09620</name>
</gene>
<dbReference type="Pfam" id="PF13515">
    <property type="entry name" value="FUSC_2"/>
    <property type="match status" value="1"/>
</dbReference>
<dbReference type="EMBL" id="CP017480">
    <property type="protein sequence ID" value="APG06472.1"/>
    <property type="molecule type" value="Genomic_DNA"/>
</dbReference>
<feature type="transmembrane region" description="Helical" evidence="7">
    <location>
        <begin position="81"/>
        <end position="98"/>
    </location>
</feature>
<evidence type="ECO:0000313" key="10">
    <source>
        <dbReference type="Proteomes" id="UP000182987"/>
    </source>
</evidence>
<keyword evidence="3 7" id="KW-0812">Transmembrane</keyword>
<dbReference type="PANTHER" id="PTHR30509">
    <property type="entry name" value="P-HYDROXYBENZOIC ACID EFFLUX PUMP SUBUNIT-RELATED"/>
    <property type="match status" value="1"/>
</dbReference>
<evidence type="ECO:0000256" key="1">
    <source>
        <dbReference type="ARBA" id="ARBA00004651"/>
    </source>
</evidence>
<evidence type="ECO:0000259" key="8">
    <source>
        <dbReference type="Pfam" id="PF13515"/>
    </source>
</evidence>
<feature type="transmembrane region" description="Helical" evidence="7">
    <location>
        <begin position="150"/>
        <end position="174"/>
    </location>
</feature>
<name>A0A1L3EZM3_9GAMM</name>
<keyword evidence="10" id="KW-1185">Reference proteome</keyword>
<dbReference type="Proteomes" id="UP000182987">
    <property type="component" value="Chromosome"/>
</dbReference>
<comment type="subcellular location">
    <subcellularLocation>
        <location evidence="1">Cell membrane</location>
        <topology evidence="1">Multi-pass membrane protein</topology>
    </subcellularLocation>
</comment>
<dbReference type="STRING" id="1440763.BJI69_09620"/>
<evidence type="ECO:0000256" key="7">
    <source>
        <dbReference type="SAM" id="Phobius"/>
    </source>
</evidence>
<accession>A0A1L3EZM3</accession>
<organism evidence="9 10">
    <name type="scientific">Luteibacter rhizovicinus DSM 16549</name>
    <dbReference type="NCBI Taxonomy" id="1440763"/>
    <lineage>
        <taxon>Bacteria</taxon>
        <taxon>Pseudomonadati</taxon>
        <taxon>Pseudomonadota</taxon>
        <taxon>Gammaproteobacteria</taxon>
        <taxon>Lysobacterales</taxon>
        <taxon>Rhodanobacteraceae</taxon>
        <taxon>Luteibacter</taxon>
    </lineage>
</organism>
<dbReference type="InterPro" id="IPR049453">
    <property type="entry name" value="Memb_transporter_dom"/>
</dbReference>
<keyword evidence="5 7" id="KW-0472">Membrane</keyword>
<dbReference type="KEGG" id="lrz:BJI69_09620"/>
<dbReference type="GO" id="GO:0005886">
    <property type="term" value="C:plasma membrane"/>
    <property type="evidence" value="ECO:0007669"/>
    <property type="project" value="UniProtKB-SubCell"/>
</dbReference>
<dbReference type="PANTHER" id="PTHR30509:SF9">
    <property type="entry name" value="MULTIDRUG RESISTANCE PROTEIN MDTO"/>
    <property type="match status" value="1"/>
</dbReference>
<evidence type="ECO:0000256" key="6">
    <source>
        <dbReference type="ARBA" id="ARBA00043993"/>
    </source>
</evidence>
<keyword evidence="2" id="KW-1003">Cell membrane</keyword>
<sequence length="190" mass="19963">MLRLIRLGQAQAALDRLARDMPLHRRMGQGLMMAVKVLAASLLSYAIGRALHTEQAFWAAITAIAVTQPHFGDTRGAARDRCLGTAIGAVAGLLGLWIGGPGEIFSFSLALGLVTLACWTAGAGPAARLGGITATIVLLVPSQGPSWEIAFYRLGEVALGTLCAIAVGWLASFIETRVMRDPEKTPDAQA</sequence>